<keyword evidence="3" id="KW-1185">Reference proteome</keyword>
<dbReference type="EMBL" id="CP028901">
    <property type="protein sequence ID" value="AWB35844.1"/>
    <property type="molecule type" value="Genomic_DNA"/>
</dbReference>
<dbReference type="PANTHER" id="PTHR43539">
    <property type="entry name" value="FLAVIN-BINDING MONOOXYGENASE-LIKE PROTEIN (AFU_ORTHOLOGUE AFUA_4G09220)"/>
    <property type="match status" value="1"/>
</dbReference>
<gene>
    <name evidence="2" type="ORF">DBV39_14730</name>
</gene>
<name>A0A2R4XPV8_9BURK</name>
<dbReference type="Pfam" id="PF13738">
    <property type="entry name" value="Pyr_redox_3"/>
    <property type="match status" value="1"/>
</dbReference>
<organism evidence="2 3">
    <name type="scientific">Orrella marina</name>
    <dbReference type="NCBI Taxonomy" id="2163011"/>
    <lineage>
        <taxon>Bacteria</taxon>
        <taxon>Pseudomonadati</taxon>
        <taxon>Pseudomonadota</taxon>
        <taxon>Betaproteobacteria</taxon>
        <taxon>Burkholderiales</taxon>
        <taxon>Alcaligenaceae</taxon>
        <taxon>Orrella</taxon>
    </lineage>
</organism>
<dbReference type="PANTHER" id="PTHR43539:SF78">
    <property type="entry name" value="FLAVIN-CONTAINING MONOOXYGENASE"/>
    <property type="match status" value="1"/>
</dbReference>
<proteinExistence type="predicted"/>
<dbReference type="GO" id="GO:0004497">
    <property type="term" value="F:monooxygenase activity"/>
    <property type="evidence" value="ECO:0007669"/>
    <property type="project" value="TreeGrafter"/>
</dbReference>
<keyword evidence="1" id="KW-0560">Oxidoreductase</keyword>
<dbReference type="PRINTS" id="PR00368">
    <property type="entry name" value="FADPNR"/>
</dbReference>
<dbReference type="OrthoDB" id="9790219at2"/>
<dbReference type="KEGG" id="boz:DBV39_14730"/>
<evidence type="ECO:0000256" key="1">
    <source>
        <dbReference type="ARBA" id="ARBA00023002"/>
    </source>
</evidence>
<dbReference type="RefSeq" id="WP_108623300.1">
    <property type="nucleotide sequence ID" value="NZ_CP028901.1"/>
</dbReference>
<dbReference type="Gene3D" id="3.50.50.60">
    <property type="entry name" value="FAD/NAD(P)-binding domain"/>
    <property type="match status" value="1"/>
</dbReference>
<dbReference type="InterPro" id="IPR036188">
    <property type="entry name" value="FAD/NAD-bd_sf"/>
</dbReference>
<evidence type="ECO:0000313" key="3">
    <source>
        <dbReference type="Proteomes" id="UP000244571"/>
    </source>
</evidence>
<evidence type="ECO:0000313" key="2">
    <source>
        <dbReference type="EMBL" id="AWB35844.1"/>
    </source>
</evidence>
<protein>
    <submittedName>
        <fullName evidence="2">Pyridine nucleotide-disulfide oxidoreductase</fullName>
    </submittedName>
</protein>
<dbReference type="SUPFAM" id="SSF51905">
    <property type="entry name" value="FAD/NAD(P)-binding domain"/>
    <property type="match status" value="1"/>
</dbReference>
<dbReference type="AlphaFoldDB" id="A0A2R4XPV8"/>
<dbReference type="InterPro" id="IPR050982">
    <property type="entry name" value="Auxin_biosynth/cation_transpt"/>
</dbReference>
<dbReference type="PRINTS" id="PR00469">
    <property type="entry name" value="PNDRDTASEII"/>
</dbReference>
<reference evidence="2 3" key="1">
    <citation type="submission" date="2018-04" db="EMBL/GenBank/DDBJ databases">
        <title>Bordetella sp. HZ20 isolated from seawater.</title>
        <authorList>
            <person name="Sun C."/>
        </authorList>
    </citation>
    <scope>NUCLEOTIDE SEQUENCE [LARGE SCALE GENOMIC DNA]</scope>
    <source>
        <strain evidence="2 3">HZ20</strain>
    </source>
</reference>
<dbReference type="NCBIfam" id="NF040505">
    <property type="entry name" value="ArsO_flavin_mono"/>
    <property type="match status" value="1"/>
</dbReference>
<accession>A0A2R4XPV8</accession>
<sequence length="359" mass="39636">MTRSSSSTYPVLDVVVIGAGQAGLATAYFLRRSNLAFVLLDDQPGPGGAWLHGWKSLRLFSPANWSSLPGWPMPASQSGVYPSRDEVLDYFRRYEERYQFPVDRPVRVQHVTREGEHFLIHTDRGVWASRALVSATGNWSNPYIPCFPGADHFKGSQQHSAFYEDAQPYRNQRVAIVGGGNSGAQILAEVSKVAQTVWITVEHPTFLPDDVDGRVLFERATQRWLAQKEGRTVDIPAGGLGEIVMVPPVREARERGVLVAERPFARFTETGIEWDDGRHKPVDAVIWCTGFRPALQHLVSLKIVEPDGKVQVNDSQSVKESGVWLVGYGDWTGPASATLVGVMRAARGAANQIARYLAG</sequence>
<dbReference type="GO" id="GO:0050660">
    <property type="term" value="F:flavin adenine dinucleotide binding"/>
    <property type="evidence" value="ECO:0007669"/>
    <property type="project" value="TreeGrafter"/>
</dbReference>
<dbReference type="Proteomes" id="UP000244571">
    <property type="component" value="Chromosome"/>
</dbReference>